<dbReference type="GO" id="GO:0042910">
    <property type="term" value="F:xenobiotic transmembrane transporter activity"/>
    <property type="evidence" value="ECO:0007669"/>
    <property type="project" value="InterPro"/>
</dbReference>
<dbReference type="STRING" id="1160497.A0A1L9V4R2"/>
<dbReference type="Proteomes" id="UP000184300">
    <property type="component" value="Unassembled WGS sequence"/>
</dbReference>
<keyword evidence="4" id="KW-1185">Reference proteome</keyword>
<protein>
    <recommendedName>
        <fullName evidence="5">Polysaccharide biosynthesis protein C-terminal domain-containing protein</fullName>
    </recommendedName>
</protein>
<feature type="transmembrane region" description="Helical" evidence="2">
    <location>
        <begin position="340"/>
        <end position="364"/>
    </location>
</feature>
<dbReference type="GeneID" id="34465750"/>
<dbReference type="Pfam" id="PF01554">
    <property type="entry name" value="MatE"/>
    <property type="match status" value="2"/>
</dbReference>
<dbReference type="EMBL" id="KV878925">
    <property type="protein sequence ID" value="OJJ78908.1"/>
    <property type="molecule type" value="Genomic_DNA"/>
</dbReference>
<name>A0A1L9V4R2_ASPGL</name>
<dbReference type="PANTHER" id="PTHR11206">
    <property type="entry name" value="MULTIDRUG RESISTANCE PROTEIN"/>
    <property type="match status" value="1"/>
</dbReference>
<accession>A0A1L9V4R2</accession>
<feature type="transmembrane region" description="Helical" evidence="2">
    <location>
        <begin position="186"/>
        <end position="207"/>
    </location>
</feature>
<dbReference type="GO" id="GO:0015297">
    <property type="term" value="F:antiporter activity"/>
    <property type="evidence" value="ECO:0007669"/>
    <property type="project" value="InterPro"/>
</dbReference>
<dbReference type="AlphaFoldDB" id="A0A1L9V4R2"/>
<dbReference type="GO" id="GO:0016020">
    <property type="term" value="C:membrane"/>
    <property type="evidence" value="ECO:0007669"/>
    <property type="project" value="InterPro"/>
</dbReference>
<evidence type="ECO:0000256" key="2">
    <source>
        <dbReference type="SAM" id="Phobius"/>
    </source>
</evidence>
<feature type="transmembrane region" description="Helical" evidence="2">
    <location>
        <begin position="59"/>
        <end position="83"/>
    </location>
</feature>
<evidence type="ECO:0008006" key="5">
    <source>
        <dbReference type="Google" id="ProtNLM"/>
    </source>
</evidence>
<gene>
    <name evidence="3" type="ORF">ASPGLDRAFT_70493</name>
</gene>
<dbReference type="VEuPathDB" id="FungiDB:ASPGLDRAFT_70493"/>
<dbReference type="InterPro" id="IPR002528">
    <property type="entry name" value="MATE_fam"/>
</dbReference>
<proteinExistence type="inferred from homology"/>
<dbReference type="OrthoDB" id="2126698at2759"/>
<keyword evidence="2" id="KW-1133">Transmembrane helix</keyword>
<dbReference type="RefSeq" id="XP_022395606.1">
    <property type="nucleotide sequence ID" value="XM_022549490.1"/>
</dbReference>
<keyword evidence="2" id="KW-0472">Membrane</keyword>
<feature type="transmembrane region" description="Helical" evidence="2">
    <location>
        <begin position="103"/>
        <end position="121"/>
    </location>
</feature>
<evidence type="ECO:0000313" key="4">
    <source>
        <dbReference type="Proteomes" id="UP000184300"/>
    </source>
</evidence>
<reference evidence="4" key="1">
    <citation type="journal article" date="2017" name="Genome Biol.">
        <title>Comparative genomics reveals high biological diversity and specific adaptations in the industrially and medically important fungal genus Aspergillus.</title>
        <authorList>
            <person name="de Vries R.P."/>
            <person name="Riley R."/>
            <person name="Wiebenga A."/>
            <person name="Aguilar-Osorio G."/>
            <person name="Amillis S."/>
            <person name="Uchima C.A."/>
            <person name="Anderluh G."/>
            <person name="Asadollahi M."/>
            <person name="Askin M."/>
            <person name="Barry K."/>
            <person name="Battaglia E."/>
            <person name="Bayram O."/>
            <person name="Benocci T."/>
            <person name="Braus-Stromeyer S.A."/>
            <person name="Caldana C."/>
            <person name="Canovas D."/>
            <person name="Cerqueira G.C."/>
            <person name="Chen F."/>
            <person name="Chen W."/>
            <person name="Choi C."/>
            <person name="Clum A."/>
            <person name="Dos Santos R.A."/>
            <person name="Damasio A.R."/>
            <person name="Diallinas G."/>
            <person name="Emri T."/>
            <person name="Fekete E."/>
            <person name="Flipphi M."/>
            <person name="Freyberg S."/>
            <person name="Gallo A."/>
            <person name="Gournas C."/>
            <person name="Habgood R."/>
            <person name="Hainaut M."/>
            <person name="Harispe M.L."/>
            <person name="Henrissat B."/>
            <person name="Hilden K.S."/>
            <person name="Hope R."/>
            <person name="Hossain A."/>
            <person name="Karabika E."/>
            <person name="Karaffa L."/>
            <person name="Karanyi Z."/>
            <person name="Krasevec N."/>
            <person name="Kuo A."/>
            <person name="Kusch H."/>
            <person name="LaButti K."/>
            <person name="Lagendijk E.L."/>
            <person name="Lapidus A."/>
            <person name="Levasseur A."/>
            <person name="Lindquist E."/>
            <person name="Lipzen A."/>
            <person name="Logrieco A.F."/>
            <person name="MacCabe A."/>
            <person name="Maekelae M.R."/>
            <person name="Malavazi I."/>
            <person name="Melin P."/>
            <person name="Meyer V."/>
            <person name="Mielnichuk N."/>
            <person name="Miskei M."/>
            <person name="Molnar A.P."/>
            <person name="Mule G."/>
            <person name="Ngan C.Y."/>
            <person name="Orejas M."/>
            <person name="Orosz E."/>
            <person name="Ouedraogo J.P."/>
            <person name="Overkamp K.M."/>
            <person name="Park H.-S."/>
            <person name="Perrone G."/>
            <person name="Piumi F."/>
            <person name="Punt P.J."/>
            <person name="Ram A.F."/>
            <person name="Ramon A."/>
            <person name="Rauscher S."/>
            <person name="Record E."/>
            <person name="Riano-Pachon D.M."/>
            <person name="Robert V."/>
            <person name="Roehrig J."/>
            <person name="Ruller R."/>
            <person name="Salamov A."/>
            <person name="Salih N.S."/>
            <person name="Samson R.A."/>
            <person name="Sandor E."/>
            <person name="Sanguinetti M."/>
            <person name="Schuetze T."/>
            <person name="Sepcic K."/>
            <person name="Shelest E."/>
            <person name="Sherlock G."/>
            <person name="Sophianopoulou V."/>
            <person name="Squina F.M."/>
            <person name="Sun H."/>
            <person name="Susca A."/>
            <person name="Todd R.B."/>
            <person name="Tsang A."/>
            <person name="Unkles S.E."/>
            <person name="van de Wiele N."/>
            <person name="van Rossen-Uffink D."/>
            <person name="Oliveira J.V."/>
            <person name="Vesth T.C."/>
            <person name="Visser J."/>
            <person name="Yu J.-H."/>
            <person name="Zhou M."/>
            <person name="Andersen M.R."/>
            <person name="Archer D.B."/>
            <person name="Baker S.E."/>
            <person name="Benoit I."/>
            <person name="Brakhage A.A."/>
            <person name="Braus G.H."/>
            <person name="Fischer R."/>
            <person name="Frisvad J.C."/>
            <person name="Goldman G.H."/>
            <person name="Houbraken J."/>
            <person name="Oakley B."/>
            <person name="Pocsi I."/>
            <person name="Scazzocchio C."/>
            <person name="Seiboth B."/>
            <person name="vanKuyk P.A."/>
            <person name="Wortman J."/>
            <person name="Dyer P.S."/>
            <person name="Grigoriev I.V."/>
        </authorList>
    </citation>
    <scope>NUCLEOTIDE SEQUENCE [LARGE SCALE GENOMIC DNA]</scope>
    <source>
        <strain evidence="4">CBS 516.65</strain>
    </source>
</reference>
<feature type="transmembrane region" description="Helical" evidence="2">
    <location>
        <begin position="244"/>
        <end position="263"/>
    </location>
</feature>
<feature type="transmembrane region" description="Helical" evidence="2">
    <location>
        <begin position="315"/>
        <end position="334"/>
    </location>
</feature>
<keyword evidence="2" id="KW-0812">Transmembrane</keyword>
<evidence type="ECO:0000313" key="3">
    <source>
        <dbReference type="EMBL" id="OJJ78908.1"/>
    </source>
</evidence>
<feature type="transmembrane region" description="Helical" evidence="2">
    <location>
        <begin position="275"/>
        <end position="294"/>
    </location>
</feature>
<organism evidence="3 4">
    <name type="scientific">Aspergillus glaucus CBS 516.65</name>
    <dbReference type="NCBI Taxonomy" id="1160497"/>
    <lineage>
        <taxon>Eukaryota</taxon>
        <taxon>Fungi</taxon>
        <taxon>Dikarya</taxon>
        <taxon>Ascomycota</taxon>
        <taxon>Pezizomycotina</taxon>
        <taxon>Eurotiomycetes</taxon>
        <taxon>Eurotiomycetidae</taxon>
        <taxon>Eurotiales</taxon>
        <taxon>Aspergillaceae</taxon>
        <taxon>Aspergillus</taxon>
        <taxon>Aspergillus subgen. Aspergillus</taxon>
    </lineage>
</organism>
<evidence type="ECO:0000256" key="1">
    <source>
        <dbReference type="ARBA" id="ARBA00010199"/>
    </source>
</evidence>
<feature type="transmembrane region" description="Helical" evidence="2">
    <location>
        <begin position="133"/>
        <end position="152"/>
    </location>
</feature>
<sequence>MRQYSRNRQAQRRYINMCIKASGIATDMYLLAKDAIPVIVAYCLHIACILPAKSLQTISLAIVGHLSPENLVTAAFAYMYATFNSEPVFKLLGQEPAFSRDTASFLTLFIPGGLGYVYFEVMKYLRAQGIMRPGTYILLIISPLNAGLNYLFCITLQLGLWGAPLATSLSYWLCSLSMVLYTNLGLFTRLAILGIIHVGAECIIMSVDQVLNTIPFGIGVAAFTRLGNLLGARDTRGVARTAQAAIWPSVVLGCAAMMILLAVNDYFARIFSNNPGVVGLMAQVIPYVALFQVADGLHGSCSGFLRATGKQHVGAAINIISYYCSALPFGIWLSRHRFGLVGLWIGQCAALYTTALAEWAIVCLSDWDKEVLRALERLDDGEGWVIHGSD</sequence>
<comment type="similarity">
    <text evidence="1">Belongs to the multi antimicrobial extrusion (MATE) (TC 2.A.66.1) family.</text>
</comment>
<feature type="transmembrane region" description="Helical" evidence="2">
    <location>
        <begin position="213"/>
        <end position="232"/>
    </location>
</feature>